<dbReference type="RefSeq" id="WP_006964600.1">
    <property type="nucleotide sequence ID" value="NZ_APJX01000002.1"/>
</dbReference>
<dbReference type="CDD" id="cd02859">
    <property type="entry name" value="E_set_AMPKbeta_like_N"/>
    <property type="match status" value="1"/>
</dbReference>
<accession>S0G6W4</accession>
<feature type="domain" description="AMP-activated protein kinase glycogen-binding" evidence="2">
    <location>
        <begin position="16"/>
        <end position="89"/>
    </location>
</feature>
<dbReference type="InterPro" id="IPR014756">
    <property type="entry name" value="Ig_E-set"/>
</dbReference>
<dbReference type="EMBL" id="APJX01000002">
    <property type="protein sequence ID" value="EMS80366.1"/>
    <property type="molecule type" value="Genomic_DNA"/>
</dbReference>
<comment type="caution">
    <text evidence="3">The sequence shown here is derived from an EMBL/GenBank/DDBJ whole genome shotgun (WGS) entry which is preliminary data.</text>
</comment>
<protein>
    <submittedName>
        <fullName evidence="3">Carbohydrate-binding glgB1-like protein</fullName>
    </submittedName>
</protein>
<reference evidence="3 4" key="1">
    <citation type="journal article" date="2013" name="Genome Announc.">
        <title>Draft Genome Sequence of Desulfotignum phosphitoxidans DSM 13687 Strain FiPS-3.</title>
        <authorList>
            <person name="Poehlein A."/>
            <person name="Daniel R."/>
            <person name="Simeonova D.D."/>
        </authorList>
    </citation>
    <scope>NUCLEOTIDE SEQUENCE [LARGE SCALE GENOMIC DNA]</scope>
    <source>
        <strain evidence="3 4">DSM 13687</strain>
    </source>
</reference>
<dbReference type="SUPFAM" id="SSF81296">
    <property type="entry name" value="E set domains"/>
    <property type="match status" value="1"/>
</dbReference>
<evidence type="ECO:0000256" key="1">
    <source>
        <dbReference type="ARBA" id="ARBA00010926"/>
    </source>
</evidence>
<evidence type="ECO:0000313" key="4">
    <source>
        <dbReference type="Proteomes" id="UP000014216"/>
    </source>
</evidence>
<dbReference type="PANTHER" id="PTHR10343:SF84">
    <property type="entry name" value="5'-AMP-ACTIVATED PROTEIN KINASE SUBUNIT BETA-1"/>
    <property type="match status" value="1"/>
</dbReference>
<dbReference type="Pfam" id="PF16561">
    <property type="entry name" value="AMPK1_CBM"/>
    <property type="match status" value="1"/>
</dbReference>
<dbReference type="InterPro" id="IPR050827">
    <property type="entry name" value="CRP1_MDG1_kinase"/>
</dbReference>
<gene>
    <name evidence="3" type="ORF">Dpo_2c00540</name>
</gene>
<dbReference type="AlphaFoldDB" id="S0G6W4"/>
<comment type="similarity">
    <text evidence="1">Belongs to the 5'-AMP-activated protein kinase beta subunit family.</text>
</comment>
<dbReference type="InterPro" id="IPR032640">
    <property type="entry name" value="AMPK1_CBM"/>
</dbReference>
<organism evidence="3 4">
    <name type="scientific">Desulfotignum phosphitoxidans DSM 13687</name>
    <dbReference type="NCBI Taxonomy" id="1286635"/>
    <lineage>
        <taxon>Bacteria</taxon>
        <taxon>Pseudomonadati</taxon>
        <taxon>Thermodesulfobacteriota</taxon>
        <taxon>Desulfobacteria</taxon>
        <taxon>Desulfobacterales</taxon>
        <taxon>Desulfobacteraceae</taxon>
        <taxon>Desulfotignum</taxon>
    </lineage>
</organism>
<sequence length="89" mass="10094">MADNKKKRVTFKVFAPEAQQVVLAGSFNKWSQDSDAMKKDETGTWKKIKILPKGTYEYKFIVDGTWTCDPNCPDIVCDDQGSENNMIVV</sequence>
<dbReference type="InterPro" id="IPR013783">
    <property type="entry name" value="Ig-like_fold"/>
</dbReference>
<dbReference type="Gene3D" id="2.60.40.10">
    <property type="entry name" value="Immunoglobulins"/>
    <property type="match status" value="1"/>
</dbReference>
<dbReference type="PANTHER" id="PTHR10343">
    <property type="entry name" value="5'-AMP-ACTIVATED PROTEIN KINASE , BETA SUBUNIT"/>
    <property type="match status" value="1"/>
</dbReference>
<name>S0G6W4_9BACT</name>
<keyword evidence="4" id="KW-1185">Reference proteome</keyword>
<evidence type="ECO:0000259" key="2">
    <source>
        <dbReference type="Pfam" id="PF16561"/>
    </source>
</evidence>
<evidence type="ECO:0000313" key="3">
    <source>
        <dbReference type="EMBL" id="EMS80366.1"/>
    </source>
</evidence>
<dbReference type="Proteomes" id="UP000014216">
    <property type="component" value="Unassembled WGS sequence"/>
</dbReference>
<dbReference type="OrthoDB" id="9811945at2"/>
<proteinExistence type="inferred from homology"/>